<proteinExistence type="inferred from homology"/>
<evidence type="ECO:0000256" key="3">
    <source>
        <dbReference type="ARBA" id="ARBA00022525"/>
    </source>
</evidence>
<dbReference type="Pfam" id="PF07722">
    <property type="entry name" value="Peptidase_C26"/>
    <property type="match status" value="1"/>
</dbReference>
<accession>A0A8J1Y668</accession>
<feature type="active site" evidence="6">
    <location>
        <position position="251"/>
    </location>
</feature>
<keyword evidence="8" id="KW-1185">Reference proteome</keyword>
<protein>
    <recommendedName>
        <fullName evidence="6">folate gamma-glutamyl hydrolase</fullName>
        <ecNumber evidence="6">3.4.19.9</ecNumber>
    </recommendedName>
</protein>
<gene>
    <name evidence="7" type="ORF">OFUS_LOCUS17904</name>
</gene>
<dbReference type="InterPro" id="IPR011697">
    <property type="entry name" value="Peptidase_C26"/>
</dbReference>
<feature type="active site" description="Nucleophile" evidence="6">
    <location>
        <position position="140"/>
    </location>
</feature>
<dbReference type="InterPro" id="IPR029062">
    <property type="entry name" value="Class_I_gatase-like"/>
</dbReference>
<organism evidence="7 8">
    <name type="scientific">Owenia fusiformis</name>
    <name type="common">Polychaete worm</name>
    <dbReference type="NCBI Taxonomy" id="6347"/>
    <lineage>
        <taxon>Eukaryota</taxon>
        <taxon>Metazoa</taxon>
        <taxon>Spiralia</taxon>
        <taxon>Lophotrochozoa</taxon>
        <taxon>Annelida</taxon>
        <taxon>Polychaeta</taxon>
        <taxon>Sedentaria</taxon>
        <taxon>Canalipalpata</taxon>
        <taxon>Sabellida</taxon>
        <taxon>Oweniida</taxon>
        <taxon>Oweniidae</taxon>
        <taxon>Owenia</taxon>
    </lineage>
</organism>
<evidence type="ECO:0000313" key="8">
    <source>
        <dbReference type="Proteomes" id="UP000749559"/>
    </source>
</evidence>
<dbReference type="PANTHER" id="PTHR11315:SF0">
    <property type="entry name" value="FOLATE GAMMA-GLUTAMYL HYDROLASE"/>
    <property type="match status" value="1"/>
</dbReference>
<evidence type="ECO:0000256" key="2">
    <source>
        <dbReference type="ARBA" id="ARBA00011083"/>
    </source>
</evidence>
<dbReference type="GO" id="GO:0034722">
    <property type="term" value="F:gamma-glutamyl-peptidase activity"/>
    <property type="evidence" value="ECO:0007669"/>
    <property type="project" value="UniProtKB-UniRule"/>
</dbReference>
<evidence type="ECO:0000256" key="5">
    <source>
        <dbReference type="ARBA" id="ARBA00022801"/>
    </source>
</evidence>
<keyword evidence="3" id="KW-0964">Secreted</keyword>
<dbReference type="FunFam" id="3.40.50.880:FF:000024">
    <property type="entry name" value="Folate gamma-glutamyl hydrolase"/>
    <property type="match status" value="1"/>
</dbReference>
<keyword evidence="4" id="KW-0732">Signal</keyword>
<dbReference type="Gene3D" id="3.40.50.880">
    <property type="match status" value="1"/>
</dbReference>
<evidence type="ECO:0000256" key="1">
    <source>
        <dbReference type="ARBA" id="ARBA00004239"/>
    </source>
</evidence>
<evidence type="ECO:0000256" key="4">
    <source>
        <dbReference type="ARBA" id="ARBA00022729"/>
    </source>
</evidence>
<dbReference type="GO" id="GO:0005576">
    <property type="term" value="C:extracellular region"/>
    <property type="evidence" value="ECO:0007669"/>
    <property type="project" value="UniProtKB-SubCell"/>
</dbReference>
<dbReference type="AlphaFoldDB" id="A0A8J1Y668"/>
<reference evidence="7" key="1">
    <citation type="submission" date="2022-03" db="EMBL/GenBank/DDBJ databases">
        <authorList>
            <person name="Martin C."/>
        </authorList>
    </citation>
    <scope>NUCLEOTIDE SEQUENCE</scope>
</reference>
<dbReference type="InterPro" id="IPR015527">
    <property type="entry name" value="Pept_C26_g-glut_hydrolase"/>
</dbReference>
<dbReference type="OrthoDB" id="64220at2759"/>
<dbReference type="EMBL" id="CAIIXF020000008">
    <property type="protein sequence ID" value="CAH1792999.1"/>
    <property type="molecule type" value="Genomic_DNA"/>
</dbReference>
<dbReference type="PROSITE" id="PS51273">
    <property type="entry name" value="GATASE_TYPE_1"/>
    <property type="match status" value="1"/>
</dbReference>
<comment type="subcellular location">
    <subcellularLocation>
        <location evidence="1">Secreted</location>
        <location evidence="1">Extracellular space</location>
    </subcellularLocation>
</comment>
<comment type="caution">
    <text evidence="7">The sequence shown here is derived from an EMBL/GenBank/DDBJ whole genome shotgun (WGS) entry which is preliminary data.</text>
</comment>
<name>A0A8J1Y668_OWEFU</name>
<dbReference type="SUPFAM" id="SSF52317">
    <property type="entry name" value="Class I glutamine amidotransferase-like"/>
    <property type="match status" value="1"/>
</dbReference>
<comment type="catalytic activity">
    <reaction evidence="6">
        <text>(6S)-5,6,7,8-tetrahydrofolyl-(gamma-L-Glu)(n) + (n-1) H2O = (6S)-5,6,7,8-tetrahydrofolate + (n-1) L-glutamate</text>
        <dbReference type="Rhea" id="RHEA:56784"/>
        <dbReference type="Rhea" id="RHEA-COMP:14738"/>
        <dbReference type="ChEBI" id="CHEBI:15377"/>
        <dbReference type="ChEBI" id="CHEBI:29985"/>
        <dbReference type="ChEBI" id="CHEBI:57453"/>
        <dbReference type="ChEBI" id="CHEBI:141005"/>
        <dbReference type="EC" id="3.4.19.9"/>
    </reaction>
</comment>
<evidence type="ECO:0000256" key="6">
    <source>
        <dbReference type="PROSITE-ProRule" id="PRU00607"/>
    </source>
</evidence>
<dbReference type="EC" id="3.4.19.9" evidence="6"/>
<dbReference type="PROSITE" id="PS51275">
    <property type="entry name" value="PEPTIDASE_C26_GGH"/>
    <property type="match status" value="1"/>
</dbReference>
<keyword evidence="5 6" id="KW-0378">Hydrolase</keyword>
<dbReference type="PANTHER" id="PTHR11315">
    <property type="entry name" value="PROTEASE FAMILY C26 GAMMA-GLUTAMYL HYDROLASE"/>
    <property type="match status" value="1"/>
</dbReference>
<dbReference type="Proteomes" id="UP000749559">
    <property type="component" value="Unassembled WGS sequence"/>
</dbReference>
<sequence>MKSTLTKCGKRGYKMKWLIVLQICYLCLGTTKASLNYRPIIGVLSQSVNQTGASSNKGETFILLTYIQYLEMAGARVVPIKIGECKEYYETLFKSLNGVLFPGGNVSLIKSGYACEGKLFYELAIEANKRGDYFPIWGTCQGFELLSTLTPGRDVLIPCHAWNIKSALNMSKDFRDSRLYRNIDDATLKFLTKEETTPNFHNWCLTPENFNLTPALKSFYRVISTNKDRKGKEYISTMEAYNYPFYGTQWHPEKNNFAWTPSFNVDHSIDGVKVGQYMANFFVNEARKSQHKFLNVTREQDAFIYNYRPEYVKDGQYNIRYIFDKGAPTPECSVDGKQKPAIACDETMFARFYHQKDLIY</sequence>
<dbReference type="GO" id="GO:0046900">
    <property type="term" value="P:tetrahydrofolylpolyglutamate metabolic process"/>
    <property type="evidence" value="ECO:0007669"/>
    <property type="project" value="TreeGrafter"/>
</dbReference>
<comment type="similarity">
    <text evidence="2">Belongs to the peptidase C26 family.</text>
</comment>
<dbReference type="GO" id="GO:0005773">
    <property type="term" value="C:vacuole"/>
    <property type="evidence" value="ECO:0007669"/>
    <property type="project" value="TreeGrafter"/>
</dbReference>
<evidence type="ECO:0000313" key="7">
    <source>
        <dbReference type="EMBL" id="CAH1792999.1"/>
    </source>
</evidence>